<evidence type="ECO:0000256" key="1">
    <source>
        <dbReference type="ARBA" id="ARBA00004123"/>
    </source>
</evidence>
<feature type="domain" description="OAR" evidence="9">
    <location>
        <begin position="262"/>
        <end position="275"/>
    </location>
</feature>
<dbReference type="SUPFAM" id="SSF46689">
    <property type="entry name" value="Homeodomain-like"/>
    <property type="match status" value="1"/>
</dbReference>
<gene>
    <name evidence="10" type="ORF">KP79_PYT18471</name>
</gene>
<accession>A0A210QT94</accession>
<dbReference type="InterPro" id="IPR009057">
    <property type="entry name" value="Homeodomain-like_sf"/>
</dbReference>
<dbReference type="AlphaFoldDB" id="A0A210QT94"/>
<keyword evidence="2 5" id="KW-0238">DNA-binding</keyword>
<evidence type="ECO:0000313" key="10">
    <source>
        <dbReference type="EMBL" id="OWF51953.1"/>
    </source>
</evidence>
<organism evidence="10 11">
    <name type="scientific">Mizuhopecten yessoensis</name>
    <name type="common">Japanese scallop</name>
    <name type="synonym">Patinopecten yessoensis</name>
    <dbReference type="NCBI Taxonomy" id="6573"/>
    <lineage>
        <taxon>Eukaryota</taxon>
        <taxon>Metazoa</taxon>
        <taxon>Spiralia</taxon>
        <taxon>Lophotrochozoa</taxon>
        <taxon>Mollusca</taxon>
        <taxon>Bivalvia</taxon>
        <taxon>Autobranchia</taxon>
        <taxon>Pteriomorphia</taxon>
        <taxon>Pectinida</taxon>
        <taxon>Pectinoidea</taxon>
        <taxon>Pectinidae</taxon>
        <taxon>Mizuhopecten</taxon>
    </lineage>
</organism>
<evidence type="ECO:0000256" key="4">
    <source>
        <dbReference type="ARBA" id="ARBA00023242"/>
    </source>
</evidence>
<dbReference type="InterPro" id="IPR003654">
    <property type="entry name" value="OAR_dom"/>
</dbReference>
<dbReference type="OrthoDB" id="6159439at2759"/>
<protein>
    <submittedName>
        <fullName evidence="10">Intestine-specific homeobox</fullName>
    </submittedName>
</protein>
<feature type="region of interest" description="Disordered" evidence="7">
    <location>
        <begin position="23"/>
        <end position="97"/>
    </location>
</feature>
<dbReference type="Proteomes" id="UP000242188">
    <property type="component" value="Unassembled WGS sequence"/>
</dbReference>
<comment type="caution">
    <text evidence="10">The sequence shown here is derived from an EMBL/GenBank/DDBJ whole genome shotgun (WGS) entry which is preliminary data.</text>
</comment>
<dbReference type="PROSITE" id="PS50071">
    <property type="entry name" value="HOMEOBOX_2"/>
    <property type="match status" value="1"/>
</dbReference>
<proteinExistence type="predicted"/>
<dbReference type="GO" id="GO:0000977">
    <property type="term" value="F:RNA polymerase II transcription regulatory region sequence-specific DNA binding"/>
    <property type="evidence" value="ECO:0007669"/>
    <property type="project" value="TreeGrafter"/>
</dbReference>
<evidence type="ECO:0000256" key="7">
    <source>
        <dbReference type="SAM" id="MobiDB-lite"/>
    </source>
</evidence>
<sequence length="285" mass="32799">MHMERPDENQYTSSELRRTLTKHSIDTILRNEDRSHLTEVYGGDGISDTSEHSTELSAEEDSSHSSGEESDNNSNERDKDDEHCDVTETADGHMIPDDMRKKRRIRTTFSADQLKALEEVFSITHYPDANAREDLSDKTGLPEARVQIWFQNRRAKWRKYEKLGNFGGLQDLRETKYVPAPRASIRTEDFHQGAPIQATTAQCQQDTRIEESVTDEKGEQTSPLNLSLSPFPVYRSFPVCPLPYPYTSRYINFGFVENRHTGSIAALRLKAREHEAAMEMQYMYK</sequence>
<dbReference type="FunFam" id="1.10.10.60:FF:000679">
    <property type="entry name" value="Homeobox protein aristaless"/>
    <property type="match status" value="1"/>
</dbReference>
<feature type="compositionally biased region" description="Basic and acidic residues" evidence="7">
    <location>
        <begin position="23"/>
        <end position="37"/>
    </location>
</feature>
<dbReference type="PANTHER" id="PTHR24329:SF362">
    <property type="entry name" value="INTESTINE-SPECIFIC HOMEOBOX"/>
    <property type="match status" value="1"/>
</dbReference>
<reference evidence="10 11" key="1">
    <citation type="journal article" date="2017" name="Nat. Ecol. Evol.">
        <title>Scallop genome provides insights into evolution of bilaterian karyotype and development.</title>
        <authorList>
            <person name="Wang S."/>
            <person name="Zhang J."/>
            <person name="Jiao W."/>
            <person name="Li J."/>
            <person name="Xun X."/>
            <person name="Sun Y."/>
            <person name="Guo X."/>
            <person name="Huan P."/>
            <person name="Dong B."/>
            <person name="Zhang L."/>
            <person name="Hu X."/>
            <person name="Sun X."/>
            <person name="Wang J."/>
            <person name="Zhao C."/>
            <person name="Wang Y."/>
            <person name="Wang D."/>
            <person name="Huang X."/>
            <person name="Wang R."/>
            <person name="Lv J."/>
            <person name="Li Y."/>
            <person name="Zhang Z."/>
            <person name="Liu B."/>
            <person name="Lu W."/>
            <person name="Hui Y."/>
            <person name="Liang J."/>
            <person name="Zhou Z."/>
            <person name="Hou R."/>
            <person name="Li X."/>
            <person name="Liu Y."/>
            <person name="Li H."/>
            <person name="Ning X."/>
            <person name="Lin Y."/>
            <person name="Zhao L."/>
            <person name="Xing Q."/>
            <person name="Dou J."/>
            <person name="Li Y."/>
            <person name="Mao J."/>
            <person name="Guo H."/>
            <person name="Dou H."/>
            <person name="Li T."/>
            <person name="Mu C."/>
            <person name="Jiang W."/>
            <person name="Fu Q."/>
            <person name="Fu X."/>
            <person name="Miao Y."/>
            <person name="Liu J."/>
            <person name="Yu Q."/>
            <person name="Li R."/>
            <person name="Liao H."/>
            <person name="Li X."/>
            <person name="Kong Y."/>
            <person name="Jiang Z."/>
            <person name="Chourrout D."/>
            <person name="Li R."/>
            <person name="Bao Z."/>
        </authorList>
    </citation>
    <scope>NUCLEOTIDE SEQUENCE [LARGE SCALE GENOMIC DNA]</scope>
    <source>
        <strain evidence="10 11">PY_sf001</strain>
    </source>
</reference>
<keyword evidence="4 5" id="KW-0539">Nucleus</keyword>
<dbReference type="Gene3D" id="1.10.10.60">
    <property type="entry name" value="Homeodomain-like"/>
    <property type="match status" value="1"/>
</dbReference>
<evidence type="ECO:0000256" key="5">
    <source>
        <dbReference type="PROSITE-ProRule" id="PRU00108"/>
    </source>
</evidence>
<dbReference type="Pfam" id="PF00046">
    <property type="entry name" value="Homeodomain"/>
    <property type="match status" value="1"/>
</dbReference>
<dbReference type="PROSITE" id="PS50803">
    <property type="entry name" value="OAR"/>
    <property type="match status" value="1"/>
</dbReference>
<dbReference type="EMBL" id="NEDP02002015">
    <property type="protein sequence ID" value="OWF51953.1"/>
    <property type="molecule type" value="Genomic_DNA"/>
</dbReference>
<evidence type="ECO:0000259" key="9">
    <source>
        <dbReference type="PROSITE" id="PS50803"/>
    </source>
</evidence>
<evidence type="ECO:0000256" key="6">
    <source>
        <dbReference type="RuleBase" id="RU000682"/>
    </source>
</evidence>
<dbReference type="Pfam" id="PF03826">
    <property type="entry name" value="OAR"/>
    <property type="match status" value="1"/>
</dbReference>
<keyword evidence="11" id="KW-1185">Reference proteome</keyword>
<dbReference type="SMART" id="SM00389">
    <property type="entry name" value="HOX"/>
    <property type="match status" value="1"/>
</dbReference>
<feature type="DNA-binding region" description="Homeobox" evidence="5">
    <location>
        <begin position="102"/>
        <end position="161"/>
    </location>
</feature>
<dbReference type="InterPro" id="IPR050649">
    <property type="entry name" value="Paired_Homeobox_TFs"/>
</dbReference>
<name>A0A210QT94_MIZYE</name>
<evidence type="ECO:0000259" key="8">
    <source>
        <dbReference type="PROSITE" id="PS50071"/>
    </source>
</evidence>
<dbReference type="InterPro" id="IPR017970">
    <property type="entry name" value="Homeobox_CS"/>
</dbReference>
<comment type="subcellular location">
    <subcellularLocation>
        <location evidence="1 5 6">Nucleus</location>
    </subcellularLocation>
</comment>
<feature type="domain" description="Homeobox" evidence="8">
    <location>
        <begin position="100"/>
        <end position="160"/>
    </location>
</feature>
<evidence type="ECO:0000313" key="11">
    <source>
        <dbReference type="Proteomes" id="UP000242188"/>
    </source>
</evidence>
<dbReference type="PROSITE" id="PS00027">
    <property type="entry name" value="HOMEOBOX_1"/>
    <property type="match status" value="1"/>
</dbReference>
<evidence type="ECO:0000256" key="2">
    <source>
        <dbReference type="ARBA" id="ARBA00023125"/>
    </source>
</evidence>
<keyword evidence="3 5" id="KW-0371">Homeobox</keyword>
<dbReference type="CDD" id="cd00086">
    <property type="entry name" value="homeodomain"/>
    <property type="match status" value="1"/>
</dbReference>
<evidence type="ECO:0000256" key="3">
    <source>
        <dbReference type="ARBA" id="ARBA00023155"/>
    </source>
</evidence>
<dbReference type="InterPro" id="IPR001356">
    <property type="entry name" value="HD"/>
</dbReference>
<feature type="compositionally biased region" description="Basic and acidic residues" evidence="7">
    <location>
        <begin position="74"/>
        <end position="97"/>
    </location>
</feature>
<dbReference type="PANTHER" id="PTHR24329">
    <property type="entry name" value="HOMEOBOX PROTEIN ARISTALESS"/>
    <property type="match status" value="1"/>
</dbReference>
<dbReference type="GO" id="GO:0000981">
    <property type="term" value="F:DNA-binding transcription factor activity, RNA polymerase II-specific"/>
    <property type="evidence" value="ECO:0007669"/>
    <property type="project" value="InterPro"/>
</dbReference>
<dbReference type="GO" id="GO:0005634">
    <property type="term" value="C:nucleus"/>
    <property type="evidence" value="ECO:0007669"/>
    <property type="project" value="UniProtKB-SubCell"/>
</dbReference>